<accession>A0ABQ5UHZ2</accession>
<reference evidence="2" key="2">
    <citation type="submission" date="2023-01" db="EMBL/GenBank/DDBJ databases">
        <title>Draft genome sequence of Devosia yakushimensis strain NBRC 103855.</title>
        <authorList>
            <person name="Sun Q."/>
            <person name="Mori K."/>
        </authorList>
    </citation>
    <scope>NUCLEOTIDE SEQUENCE</scope>
    <source>
        <strain evidence="2">NBRC 103855</strain>
    </source>
</reference>
<feature type="region of interest" description="Disordered" evidence="1">
    <location>
        <begin position="1"/>
        <end position="37"/>
    </location>
</feature>
<sequence>MGKAQNAENQRDAHRAQRIDAAQNGAGDDDLVDEENEFGHADISAALGAFPARGVIPAQAGIHSWDFEARGKNGFPPARE</sequence>
<evidence type="ECO:0000313" key="2">
    <source>
        <dbReference type="EMBL" id="GLQ11662.1"/>
    </source>
</evidence>
<evidence type="ECO:0000313" key="3">
    <source>
        <dbReference type="Proteomes" id="UP001161406"/>
    </source>
</evidence>
<name>A0ABQ5UHZ2_9HYPH</name>
<evidence type="ECO:0000256" key="1">
    <source>
        <dbReference type="SAM" id="MobiDB-lite"/>
    </source>
</evidence>
<proteinExistence type="predicted"/>
<comment type="caution">
    <text evidence="2">The sequence shown here is derived from an EMBL/GenBank/DDBJ whole genome shotgun (WGS) entry which is preliminary data.</text>
</comment>
<feature type="compositionally biased region" description="Acidic residues" evidence="1">
    <location>
        <begin position="27"/>
        <end position="36"/>
    </location>
</feature>
<keyword evidence="3" id="KW-1185">Reference proteome</keyword>
<organism evidence="2 3">
    <name type="scientific">Devosia yakushimensis</name>
    <dbReference type="NCBI Taxonomy" id="470028"/>
    <lineage>
        <taxon>Bacteria</taxon>
        <taxon>Pseudomonadati</taxon>
        <taxon>Pseudomonadota</taxon>
        <taxon>Alphaproteobacteria</taxon>
        <taxon>Hyphomicrobiales</taxon>
        <taxon>Devosiaceae</taxon>
        <taxon>Devosia</taxon>
    </lineage>
</organism>
<feature type="compositionally biased region" description="Basic and acidic residues" evidence="1">
    <location>
        <begin position="9"/>
        <end position="18"/>
    </location>
</feature>
<gene>
    <name evidence="2" type="ORF">GCM10007913_35940</name>
</gene>
<dbReference type="EMBL" id="BSNG01000002">
    <property type="protein sequence ID" value="GLQ11662.1"/>
    <property type="molecule type" value="Genomic_DNA"/>
</dbReference>
<protein>
    <submittedName>
        <fullName evidence="2">Uncharacterized protein</fullName>
    </submittedName>
</protein>
<dbReference type="Proteomes" id="UP001161406">
    <property type="component" value="Unassembled WGS sequence"/>
</dbReference>
<reference evidence="2" key="1">
    <citation type="journal article" date="2014" name="Int. J. Syst. Evol. Microbiol.">
        <title>Complete genome of a new Firmicutes species belonging to the dominant human colonic microbiota ('Ruminococcus bicirculans') reveals two chromosomes and a selective capacity to utilize plant glucans.</title>
        <authorList>
            <consortium name="NISC Comparative Sequencing Program"/>
            <person name="Wegmann U."/>
            <person name="Louis P."/>
            <person name="Goesmann A."/>
            <person name="Henrissat B."/>
            <person name="Duncan S.H."/>
            <person name="Flint H.J."/>
        </authorList>
    </citation>
    <scope>NUCLEOTIDE SEQUENCE</scope>
    <source>
        <strain evidence="2">NBRC 103855</strain>
    </source>
</reference>